<accession>A0A0A8ZXB0</accession>
<reference evidence="1" key="2">
    <citation type="journal article" date="2015" name="Data Brief">
        <title>Shoot transcriptome of the giant reed, Arundo donax.</title>
        <authorList>
            <person name="Barrero R.A."/>
            <person name="Guerrero F.D."/>
            <person name="Moolhuijzen P."/>
            <person name="Goolsby J.A."/>
            <person name="Tidwell J."/>
            <person name="Bellgard S.E."/>
            <person name="Bellgard M.I."/>
        </authorList>
    </citation>
    <scope>NUCLEOTIDE SEQUENCE</scope>
    <source>
        <tissue evidence="1">Shoot tissue taken approximately 20 cm above the soil surface</tissue>
    </source>
</reference>
<dbReference type="EMBL" id="GBRH01256495">
    <property type="protein sequence ID" value="JAD41400.1"/>
    <property type="molecule type" value="Transcribed_RNA"/>
</dbReference>
<protein>
    <submittedName>
        <fullName evidence="1">Uncharacterized protein</fullName>
    </submittedName>
</protein>
<sequence>MHFNCSMKCQPVSVVVFWCSCSLEHGVAHGS</sequence>
<reference evidence="1" key="1">
    <citation type="submission" date="2014-09" db="EMBL/GenBank/DDBJ databases">
        <authorList>
            <person name="Magalhaes I.L.F."/>
            <person name="Oliveira U."/>
            <person name="Santos F.R."/>
            <person name="Vidigal T.H.D.A."/>
            <person name="Brescovit A.D."/>
            <person name="Santos A.J."/>
        </authorList>
    </citation>
    <scope>NUCLEOTIDE SEQUENCE</scope>
    <source>
        <tissue evidence="1">Shoot tissue taken approximately 20 cm above the soil surface</tissue>
    </source>
</reference>
<organism evidence="1">
    <name type="scientific">Arundo donax</name>
    <name type="common">Giant reed</name>
    <name type="synonym">Donax arundinaceus</name>
    <dbReference type="NCBI Taxonomy" id="35708"/>
    <lineage>
        <taxon>Eukaryota</taxon>
        <taxon>Viridiplantae</taxon>
        <taxon>Streptophyta</taxon>
        <taxon>Embryophyta</taxon>
        <taxon>Tracheophyta</taxon>
        <taxon>Spermatophyta</taxon>
        <taxon>Magnoliopsida</taxon>
        <taxon>Liliopsida</taxon>
        <taxon>Poales</taxon>
        <taxon>Poaceae</taxon>
        <taxon>PACMAD clade</taxon>
        <taxon>Arundinoideae</taxon>
        <taxon>Arundineae</taxon>
        <taxon>Arundo</taxon>
    </lineage>
</organism>
<evidence type="ECO:0000313" key="1">
    <source>
        <dbReference type="EMBL" id="JAD41400.1"/>
    </source>
</evidence>
<name>A0A0A8ZXB0_ARUDO</name>
<proteinExistence type="predicted"/>
<dbReference type="AlphaFoldDB" id="A0A0A8ZXB0"/>